<feature type="region of interest" description="Disordered" evidence="1">
    <location>
        <begin position="1"/>
        <end position="40"/>
    </location>
</feature>
<dbReference type="Proteomes" id="UP000821837">
    <property type="component" value="Unassembled WGS sequence"/>
</dbReference>
<keyword evidence="3" id="KW-1185">Reference proteome</keyword>
<reference evidence="2" key="2">
    <citation type="submission" date="2021-09" db="EMBL/GenBank/DDBJ databases">
        <authorList>
            <person name="Jia N."/>
            <person name="Wang J."/>
            <person name="Shi W."/>
            <person name="Du L."/>
            <person name="Sun Y."/>
            <person name="Zhan W."/>
            <person name="Jiang J."/>
            <person name="Wang Q."/>
            <person name="Zhang B."/>
            <person name="Ji P."/>
            <person name="Sakyi L.B."/>
            <person name="Cui X."/>
            <person name="Yuan T."/>
            <person name="Jiang B."/>
            <person name="Yang W."/>
            <person name="Lam T.T.-Y."/>
            <person name="Chang Q."/>
            <person name="Ding S."/>
            <person name="Wang X."/>
            <person name="Zhu J."/>
            <person name="Ruan X."/>
            <person name="Zhao L."/>
            <person name="Wei J."/>
            <person name="Que T."/>
            <person name="Du C."/>
            <person name="Cheng J."/>
            <person name="Dai P."/>
            <person name="Han X."/>
            <person name="Huang E."/>
            <person name="Gao Y."/>
            <person name="Liu J."/>
            <person name="Shao H."/>
            <person name="Ye R."/>
            <person name="Li L."/>
            <person name="Wei W."/>
            <person name="Wang X."/>
            <person name="Wang C."/>
            <person name="Huo Q."/>
            <person name="Li W."/>
            <person name="Guo W."/>
            <person name="Chen H."/>
            <person name="Chen S."/>
            <person name="Zhou L."/>
            <person name="Zhou L."/>
            <person name="Ni X."/>
            <person name="Tian J."/>
            <person name="Zhou Y."/>
            <person name="Sheng Y."/>
            <person name="Liu T."/>
            <person name="Pan Y."/>
            <person name="Xia L."/>
            <person name="Li J."/>
            <person name="Zhao F."/>
            <person name="Cao W."/>
        </authorList>
    </citation>
    <scope>NUCLEOTIDE SEQUENCE</scope>
    <source>
        <strain evidence="2">Rsan-2018</strain>
        <tissue evidence="2">Larvae</tissue>
    </source>
</reference>
<evidence type="ECO:0000313" key="2">
    <source>
        <dbReference type="EMBL" id="KAH7985156.1"/>
    </source>
</evidence>
<accession>A0A9D4YRC9</accession>
<sequence>MPKRARIKNNGEAAPPPRASPRVAKRQMLSEQSSDENHTMVRKCEKLVGGASLPSMRTARSATTRIIRTKLATRSTGIGGSTGRAMPVGSLRPFMAEQVLPFWARAWRSRKWRRLPKGDDLTPEFVGSFTCGDIHRMMTAR</sequence>
<dbReference type="EMBL" id="JABSTV010001068">
    <property type="protein sequence ID" value="KAH7985156.1"/>
    <property type="molecule type" value="Genomic_DNA"/>
</dbReference>
<evidence type="ECO:0000256" key="1">
    <source>
        <dbReference type="SAM" id="MobiDB-lite"/>
    </source>
</evidence>
<reference evidence="2" key="1">
    <citation type="journal article" date="2020" name="Cell">
        <title>Large-Scale Comparative Analyses of Tick Genomes Elucidate Their Genetic Diversity and Vector Capacities.</title>
        <authorList>
            <consortium name="Tick Genome and Microbiome Consortium (TIGMIC)"/>
            <person name="Jia N."/>
            <person name="Wang J."/>
            <person name="Shi W."/>
            <person name="Du L."/>
            <person name="Sun Y."/>
            <person name="Zhan W."/>
            <person name="Jiang J.F."/>
            <person name="Wang Q."/>
            <person name="Zhang B."/>
            <person name="Ji P."/>
            <person name="Bell-Sakyi L."/>
            <person name="Cui X.M."/>
            <person name="Yuan T.T."/>
            <person name="Jiang B.G."/>
            <person name="Yang W.F."/>
            <person name="Lam T.T."/>
            <person name="Chang Q.C."/>
            <person name="Ding S.J."/>
            <person name="Wang X.J."/>
            <person name="Zhu J.G."/>
            <person name="Ruan X.D."/>
            <person name="Zhao L."/>
            <person name="Wei J.T."/>
            <person name="Ye R.Z."/>
            <person name="Que T.C."/>
            <person name="Du C.H."/>
            <person name="Zhou Y.H."/>
            <person name="Cheng J.X."/>
            <person name="Dai P.F."/>
            <person name="Guo W.B."/>
            <person name="Han X.H."/>
            <person name="Huang E.J."/>
            <person name="Li L.F."/>
            <person name="Wei W."/>
            <person name="Gao Y.C."/>
            <person name="Liu J.Z."/>
            <person name="Shao H.Z."/>
            <person name="Wang X."/>
            <person name="Wang C.C."/>
            <person name="Yang T.C."/>
            <person name="Huo Q.B."/>
            <person name="Li W."/>
            <person name="Chen H.Y."/>
            <person name="Chen S.E."/>
            <person name="Zhou L.G."/>
            <person name="Ni X.B."/>
            <person name="Tian J.H."/>
            <person name="Sheng Y."/>
            <person name="Liu T."/>
            <person name="Pan Y.S."/>
            <person name="Xia L.Y."/>
            <person name="Li J."/>
            <person name="Zhao F."/>
            <person name="Cao W.C."/>
        </authorList>
    </citation>
    <scope>NUCLEOTIDE SEQUENCE</scope>
    <source>
        <strain evidence="2">Rsan-2018</strain>
    </source>
</reference>
<dbReference type="AlphaFoldDB" id="A0A9D4YRC9"/>
<gene>
    <name evidence="2" type="ORF">HPB52_024290</name>
</gene>
<dbReference type="VEuPathDB" id="VectorBase:RSAN_048800"/>
<evidence type="ECO:0000313" key="3">
    <source>
        <dbReference type="Proteomes" id="UP000821837"/>
    </source>
</evidence>
<protein>
    <submittedName>
        <fullName evidence="2">Uncharacterized protein</fullName>
    </submittedName>
</protein>
<proteinExistence type="predicted"/>
<organism evidence="2 3">
    <name type="scientific">Rhipicephalus sanguineus</name>
    <name type="common">Brown dog tick</name>
    <name type="synonym">Ixodes sanguineus</name>
    <dbReference type="NCBI Taxonomy" id="34632"/>
    <lineage>
        <taxon>Eukaryota</taxon>
        <taxon>Metazoa</taxon>
        <taxon>Ecdysozoa</taxon>
        <taxon>Arthropoda</taxon>
        <taxon>Chelicerata</taxon>
        <taxon>Arachnida</taxon>
        <taxon>Acari</taxon>
        <taxon>Parasitiformes</taxon>
        <taxon>Ixodida</taxon>
        <taxon>Ixodoidea</taxon>
        <taxon>Ixodidae</taxon>
        <taxon>Rhipicephalinae</taxon>
        <taxon>Rhipicephalus</taxon>
        <taxon>Rhipicephalus</taxon>
    </lineage>
</organism>
<comment type="caution">
    <text evidence="2">The sequence shown here is derived from an EMBL/GenBank/DDBJ whole genome shotgun (WGS) entry which is preliminary data.</text>
</comment>
<name>A0A9D4YRC9_RHISA</name>